<dbReference type="PANTHER" id="PTHR43531:SF14">
    <property type="entry name" value="METHYL-ACCEPTING CHEMOTAXIS PROTEIN I-RELATED"/>
    <property type="match status" value="1"/>
</dbReference>
<feature type="transmembrane region" description="Helical" evidence="9">
    <location>
        <begin position="7"/>
        <end position="27"/>
    </location>
</feature>
<reference evidence="11 12" key="1">
    <citation type="submission" date="2021-11" db="EMBL/GenBank/DDBJ databases">
        <authorList>
            <person name="Oh E.-T."/>
            <person name="Kim S.-B."/>
        </authorList>
    </citation>
    <scope>NUCLEOTIDE SEQUENCE [LARGE SCALE GENOMIC DNA]</scope>
    <source>
        <strain evidence="11 12">MMS20-SJTR3</strain>
    </source>
</reference>
<keyword evidence="12" id="KW-1185">Reference proteome</keyword>
<keyword evidence="5 9" id="KW-1133">Transmembrane helix</keyword>
<accession>A0ABS8JY28</accession>
<sequence>MTLNRKLASMIAVLWVGLILIGGFGAWQHRTAMIADRRDQLRSLIDQANHVVGRYYALAQQHALSEDDAKKQALATLAAMRYGSDGYISINDSQPVMLMHPFKTEMIGKNLAQFADPAGNHLFVDIVRAGNRDGGGFVDYLWAKPGSEQPVPKTSYSMRFAPWDWYLVTGMYMDDVQSAFYRTLLRWLAITAVLGGLATCVMLLVLRSVRRSLGGELEAAVAHARLMAQGNLATPVPIDPRDQSSLLHALRTMQAGLVETVSRVRQGTENINVGASEIAAGNTDLSQRTEEQAAALVQTASSMDQMTVNVKQNADSALQAARLASDAANVATRGSRVVDDVVRTMGEITASSRQIGDIIGVIDGIAFQTNILALNAAVEAARAGEQGRGFAVVASEVRSLAQRSATAAKEIKALIETSTDTVETGASLVANAGATMGEIVQSVKRVNGILEEISHASREQSAGIEQVNRAVGEMDQVTQQNAALVEQAAAAAHSLKDQVGVLRDAIGSFALPA</sequence>
<dbReference type="Pfam" id="PF00015">
    <property type="entry name" value="MCPsignal"/>
    <property type="match status" value="1"/>
</dbReference>
<evidence type="ECO:0000256" key="8">
    <source>
        <dbReference type="PROSITE-ProRule" id="PRU00284"/>
    </source>
</evidence>
<evidence type="ECO:0000259" key="10">
    <source>
        <dbReference type="PROSITE" id="PS50111"/>
    </source>
</evidence>
<dbReference type="InterPro" id="IPR004090">
    <property type="entry name" value="Chemotax_Me-accpt_rcpt"/>
</dbReference>
<dbReference type="Proteomes" id="UP001431019">
    <property type="component" value="Unassembled WGS sequence"/>
</dbReference>
<dbReference type="SUPFAM" id="SSF58104">
    <property type="entry name" value="Methyl-accepting chemotaxis protein (MCP) signaling domain"/>
    <property type="match status" value="1"/>
</dbReference>
<comment type="similarity">
    <text evidence="7">Belongs to the methyl-accepting chemotaxis (MCP) protein family.</text>
</comment>
<dbReference type="PROSITE" id="PS50111">
    <property type="entry name" value="CHEMOTAXIS_TRANSDUC_2"/>
    <property type="match status" value="1"/>
</dbReference>
<name>A0ABS8JY28_9BURK</name>
<keyword evidence="8" id="KW-0807">Transducer</keyword>
<dbReference type="CDD" id="cd11386">
    <property type="entry name" value="MCP_signal"/>
    <property type="match status" value="1"/>
</dbReference>
<dbReference type="InterPro" id="IPR051310">
    <property type="entry name" value="MCP_chemotaxis"/>
</dbReference>
<dbReference type="SMART" id="SM00283">
    <property type="entry name" value="MA"/>
    <property type="match status" value="1"/>
</dbReference>
<dbReference type="PANTHER" id="PTHR43531">
    <property type="entry name" value="PROTEIN ICFG"/>
    <property type="match status" value="1"/>
</dbReference>
<dbReference type="Gene3D" id="1.10.287.950">
    <property type="entry name" value="Methyl-accepting chemotaxis protein"/>
    <property type="match status" value="1"/>
</dbReference>
<comment type="subcellular location">
    <subcellularLocation>
        <location evidence="1">Cell membrane</location>
        <topology evidence="1">Multi-pass membrane protein</topology>
    </subcellularLocation>
</comment>
<evidence type="ECO:0000256" key="2">
    <source>
        <dbReference type="ARBA" id="ARBA00022475"/>
    </source>
</evidence>
<organism evidence="11 12">
    <name type="scientific">Paraburkholderia sejongensis</name>
    <dbReference type="NCBI Taxonomy" id="2886946"/>
    <lineage>
        <taxon>Bacteria</taxon>
        <taxon>Pseudomonadati</taxon>
        <taxon>Pseudomonadota</taxon>
        <taxon>Betaproteobacteria</taxon>
        <taxon>Burkholderiales</taxon>
        <taxon>Burkholderiaceae</taxon>
        <taxon>Paraburkholderia</taxon>
    </lineage>
</organism>
<evidence type="ECO:0000313" key="11">
    <source>
        <dbReference type="EMBL" id="MCC8394811.1"/>
    </source>
</evidence>
<gene>
    <name evidence="11" type="ORF">LJ656_19645</name>
</gene>
<dbReference type="InterPro" id="IPR033480">
    <property type="entry name" value="sCache_2"/>
</dbReference>
<proteinExistence type="inferred from homology"/>
<protein>
    <submittedName>
        <fullName evidence="11">Methyl-accepting chemotaxis protein</fullName>
    </submittedName>
</protein>
<dbReference type="PRINTS" id="PR00260">
    <property type="entry name" value="CHEMTRNSDUCR"/>
</dbReference>
<evidence type="ECO:0000256" key="9">
    <source>
        <dbReference type="SAM" id="Phobius"/>
    </source>
</evidence>
<evidence type="ECO:0000256" key="7">
    <source>
        <dbReference type="ARBA" id="ARBA00029447"/>
    </source>
</evidence>
<feature type="transmembrane region" description="Helical" evidence="9">
    <location>
        <begin position="184"/>
        <end position="206"/>
    </location>
</feature>
<evidence type="ECO:0000256" key="4">
    <source>
        <dbReference type="ARBA" id="ARBA00022692"/>
    </source>
</evidence>
<dbReference type="SMART" id="SM01049">
    <property type="entry name" value="Cache_2"/>
    <property type="match status" value="1"/>
</dbReference>
<dbReference type="InterPro" id="IPR004089">
    <property type="entry name" value="MCPsignal_dom"/>
</dbReference>
<evidence type="ECO:0000256" key="3">
    <source>
        <dbReference type="ARBA" id="ARBA00022481"/>
    </source>
</evidence>
<dbReference type="EMBL" id="JAJITD010000009">
    <property type="protein sequence ID" value="MCC8394811.1"/>
    <property type="molecule type" value="Genomic_DNA"/>
</dbReference>
<feature type="domain" description="Methyl-accepting transducer" evidence="10">
    <location>
        <begin position="267"/>
        <end position="496"/>
    </location>
</feature>
<evidence type="ECO:0000256" key="1">
    <source>
        <dbReference type="ARBA" id="ARBA00004651"/>
    </source>
</evidence>
<dbReference type="Pfam" id="PF17200">
    <property type="entry name" value="sCache_2"/>
    <property type="match status" value="1"/>
</dbReference>
<evidence type="ECO:0000256" key="6">
    <source>
        <dbReference type="ARBA" id="ARBA00023136"/>
    </source>
</evidence>
<evidence type="ECO:0000256" key="5">
    <source>
        <dbReference type="ARBA" id="ARBA00022989"/>
    </source>
</evidence>
<evidence type="ECO:0000313" key="12">
    <source>
        <dbReference type="Proteomes" id="UP001431019"/>
    </source>
</evidence>
<dbReference type="RefSeq" id="WP_230511038.1">
    <property type="nucleotide sequence ID" value="NZ_JAJITD010000009.1"/>
</dbReference>
<keyword evidence="6 9" id="KW-0472">Membrane</keyword>
<dbReference type="Gene3D" id="3.30.450.20">
    <property type="entry name" value="PAS domain"/>
    <property type="match status" value="1"/>
</dbReference>
<comment type="caution">
    <text evidence="11">The sequence shown here is derived from an EMBL/GenBank/DDBJ whole genome shotgun (WGS) entry which is preliminary data.</text>
</comment>
<keyword evidence="2" id="KW-1003">Cell membrane</keyword>
<keyword evidence="4 9" id="KW-0812">Transmembrane</keyword>
<keyword evidence="3" id="KW-0488">Methylation</keyword>